<dbReference type="AlphaFoldDB" id="A0A833M8S3"/>
<dbReference type="Proteomes" id="UP000465601">
    <property type="component" value="Unassembled WGS sequence"/>
</dbReference>
<proteinExistence type="predicted"/>
<keyword evidence="2" id="KW-1185">Reference proteome</keyword>
<comment type="caution">
    <text evidence="1">The sequence shown here is derived from an EMBL/GenBank/DDBJ whole genome shotgun (WGS) entry which is preliminary data.</text>
</comment>
<reference evidence="1 2" key="1">
    <citation type="submission" date="2019-10" db="EMBL/GenBank/DDBJ databases">
        <title>Alkaliphilus serpentinus sp. nov. and Alkaliphilus pronyensis sp. nov., two novel anaerobic alkaliphilic species isolated from the serpentinized-hosted hydrothermal field of the Prony Bay (New Caledonia).</title>
        <authorList>
            <person name="Postec A."/>
        </authorList>
    </citation>
    <scope>NUCLEOTIDE SEQUENCE [LARGE SCALE GENOMIC DNA]</scope>
    <source>
        <strain evidence="1 2">LacT</strain>
    </source>
</reference>
<gene>
    <name evidence="1" type="ORF">F8153_00125</name>
</gene>
<protein>
    <submittedName>
        <fullName evidence="1">Uncharacterized protein</fullName>
    </submittedName>
</protein>
<dbReference type="EMBL" id="WBZB01000001">
    <property type="protein sequence ID" value="KAB3533804.1"/>
    <property type="molecule type" value="Genomic_DNA"/>
</dbReference>
<evidence type="ECO:0000313" key="2">
    <source>
        <dbReference type="Proteomes" id="UP000465601"/>
    </source>
</evidence>
<sequence length="111" mass="13122">MLSVIISKMLKRKCSNIVHSPSAVVGFKLKLRHYGLFCMNFIQCTEYLQFLRALLHHLHLKLFLLRTSPHLKPNKQMHLQYQLVHPVCLMEISPSWRQEFFPAFSLSFLLL</sequence>
<accession>A0A833M8S3</accession>
<name>A0A833M8S3_9FIRM</name>
<dbReference type="SUPFAM" id="SSF50789">
    <property type="entry name" value="Herpes virus serine proteinase, assemblin"/>
    <property type="match status" value="1"/>
</dbReference>
<organism evidence="1 2">
    <name type="scientific">Alkaliphilus serpentinus</name>
    <dbReference type="NCBI Taxonomy" id="1482731"/>
    <lineage>
        <taxon>Bacteria</taxon>
        <taxon>Bacillati</taxon>
        <taxon>Bacillota</taxon>
        <taxon>Clostridia</taxon>
        <taxon>Peptostreptococcales</taxon>
        <taxon>Natronincolaceae</taxon>
        <taxon>Alkaliphilus</taxon>
    </lineage>
</organism>
<evidence type="ECO:0000313" key="1">
    <source>
        <dbReference type="EMBL" id="KAB3533804.1"/>
    </source>
</evidence>